<dbReference type="GO" id="GO:0016020">
    <property type="term" value="C:membrane"/>
    <property type="evidence" value="ECO:0007669"/>
    <property type="project" value="UniProtKB-SubCell"/>
</dbReference>
<dbReference type="InterPro" id="IPR036163">
    <property type="entry name" value="HMA_dom_sf"/>
</dbReference>
<dbReference type="AlphaFoldDB" id="A0A2G2YMP7"/>
<evidence type="ECO:0000313" key="5">
    <source>
        <dbReference type="Proteomes" id="UP000222542"/>
    </source>
</evidence>
<name>A0A2G2YMP7_CAPAN</name>
<feature type="domain" description="HMA" evidence="3">
    <location>
        <begin position="4"/>
        <end position="70"/>
    </location>
</feature>
<proteinExistence type="predicted"/>
<dbReference type="GO" id="GO:0046872">
    <property type="term" value="F:metal ion binding"/>
    <property type="evidence" value="ECO:0007669"/>
    <property type="project" value="InterPro"/>
</dbReference>
<feature type="region of interest" description="Disordered" evidence="2">
    <location>
        <begin position="107"/>
        <end position="128"/>
    </location>
</feature>
<dbReference type="PANTHER" id="PTHR46413:SF1">
    <property type="entry name" value="HEAVY METAL-ASSOCIATED ISOPRENYLATED PLANT PROTEIN 6"/>
    <property type="match status" value="1"/>
</dbReference>
<dbReference type="PANTHER" id="PTHR46413">
    <property type="entry name" value="HEAVY METAL-ASSOCIATED ISOPRENYLATED PLANT PROTEIN 6"/>
    <property type="match status" value="1"/>
</dbReference>
<dbReference type="Gramene" id="PHT70974">
    <property type="protein sequence ID" value="PHT70974"/>
    <property type="gene ID" value="T459_26078"/>
</dbReference>
<dbReference type="PROSITE" id="PS50846">
    <property type="entry name" value="HMA_2"/>
    <property type="match status" value="1"/>
</dbReference>
<dbReference type="Proteomes" id="UP000222542">
    <property type="component" value="Unassembled WGS sequence"/>
</dbReference>
<dbReference type="EMBL" id="AYRZ02000010">
    <property type="protein sequence ID" value="PHT70974.1"/>
    <property type="molecule type" value="Genomic_DNA"/>
</dbReference>
<evidence type="ECO:0000259" key="3">
    <source>
        <dbReference type="PROSITE" id="PS50846"/>
    </source>
</evidence>
<evidence type="ECO:0000256" key="2">
    <source>
        <dbReference type="SAM" id="MobiDB-lite"/>
    </source>
</evidence>
<organism evidence="4 5">
    <name type="scientific">Capsicum annuum</name>
    <name type="common">Capsicum pepper</name>
    <dbReference type="NCBI Taxonomy" id="4072"/>
    <lineage>
        <taxon>Eukaryota</taxon>
        <taxon>Viridiplantae</taxon>
        <taxon>Streptophyta</taxon>
        <taxon>Embryophyta</taxon>
        <taxon>Tracheophyta</taxon>
        <taxon>Spermatophyta</taxon>
        <taxon>Magnoliopsida</taxon>
        <taxon>eudicotyledons</taxon>
        <taxon>Gunneridae</taxon>
        <taxon>Pentapetalae</taxon>
        <taxon>asterids</taxon>
        <taxon>lamiids</taxon>
        <taxon>Solanales</taxon>
        <taxon>Solanaceae</taxon>
        <taxon>Solanoideae</taxon>
        <taxon>Capsiceae</taxon>
        <taxon>Capsicum</taxon>
    </lineage>
</organism>
<dbReference type="InterPro" id="IPR006121">
    <property type="entry name" value="HMA_dom"/>
</dbReference>
<dbReference type="Gene3D" id="3.30.70.100">
    <property type="match status" value="1"/>
</dbReference>
<comment type="caution">
    <text evidence="4">The sequence shown here is derived from an EMBL/GenBank/DDBJ whole genome shotgun (WGS) entry which is preliminary data.</text>
</comment>
<evidence type="ECO:0000313" key="4">
    <source>
        <dbReference type="EMBL" id="PHT70974.1"/>
    </source>
</evidence>
<dbReference type="Pfam" id="PF00403">
    <property type="entry name" value="HMA"/>
    <property type="match status" value="1"/>
</dbReference>
<gene>
    <name evidence="4" type="ORF">T459_26078</name>
</gene>
<protein>
    <recommendedName>
        <fullName evidence="3">HMA domain-containing protein</fullName>
    </recommendedName>
</protein>
<keyword evidence="5" id="KW-1185">Reference proteome</keyword>
<sequence length="128" mass="14089">MKTDAIIVLELDLHSEEYAREVEHSVLNFEGVEDMNADYSAGKLIVKGNIDAITATTLRDMVEGTTKKKVKLRSYECKFDGSSKKAARVHCGSSLFGCLKPKVVGRGHDRHHQHGHNHGHTSDSSSEG</sequence>
<reference evidence="4 5" key="2">
    <citation type="journal article" date="2017" name="Genome Biol.">
        <title>New reference genome sequences of hot pepper reveal the massive evolution of plant disease-resistance genes by retroduplication.</title>
        <authorList>
            <person name="Kim S."/>
            <person name="Park J."/>
            <person name="Yeom S.I."/>
            <person name="Kim Y.M."/>
            <person name="Seo E."/>
            <person name="Kim K.T."/>
            <person name="Kim M.S."/>
            <person name="Lee J.M."/>
            <person name="Cheong K."/>
            <person name="Shin H.S."/>
            <person name="Kim S.B."/>
            <person name="Han K."/>
            <person name="Lee J."/>
            <person name="Park M."/>
            <person name="Lee H.A."/>
            <person name="Lee H.Y."/>
            <person name="Lee Y."/>
            <person name="Oh S."/>
            <person name="Lee J.H."/>
            <person name="Choi E."/>
            <person name="Choi E."/>
            <person name="Lee S.E."/>
            <person name="Jeon J."/>
            <person name="Kim H."/>
            <person name="Choi G."/>
            <person name="Song H."/>
            <person name="Lee J."/>
            <person name="Lee S.C."/>
            <person name="Kwon J.K."/>
            <person name="Lee H.Y."/>
            <person name="Koo N."/>
            <person name="Hong Y."/>
            <person name="Kim R.W."/>
            <person name="Kang W.H."/>
            <person name="Huh J.H."/>
            <person name="Kang B.C."/>
            <person name="Yang T.J."/>
            <person name="Lee Y.H."/>
            <person name="Bennetzen J.L."/>
            <person name="Choi D."/>
        </authorList>
    </citation>
    <scope>NUCLEOTIDE SEQUENCE [LARGE SCALE GENOMIC DNA]</scope>
    <source>
        <strain evidence="5">cv. CM334</strain>
    </source>
</reference>
<dbReference type="SUPFAM" id="SSF55008">
    <property type="entry name" value="HMA, heavy metal-associated domain"/>
    <property type="match status" value="1"/>
</dbReference>
<dbReference type="InterPro" id="IPR044594">
    <property type="entry name" value="HIPP01/3/5/6"/>
</dbReference>
<reference evidence="4 5" key="1">
    <citation type="journal article" date="2014" name="Nat. Genet.">
        <title>Genome sequence of the hot pepper provides insights into the evolution of pungency in Capsicum species.</title>
        <authorList>
            <person name="Kim S."/>
            <person name="Park M."/>
            <person name="Yeom S.I."/>
            <person name="Kim Y.M."/>
            <person name="Lee J.M."/>
            <person name="Lee H.A."/>
            <person name="Seo E."/>
            <person name="Choi J."/>
            <person name="Cheong K."/>
            <person name="Kim K.T."/>
            <person name="Jung K."/>
            <person name="Lee G.W."/>
            <person name="Oh S.K."/>
            <person name="Bae C."/>
            <person name="Kim S.B."/>
            <person name="Lee H.Y."/>
            <person name="Kim S.Y."/>
            <person name="Kim M.S."/>
            <person name="Kang B.C."/>
            <person name="Jo Y.D."/>
            <person name="Yang H.B."/>
            <person name="Jeong H.J."/>
            <person name="Kang W.H."/>
            <person name="Kwon J.K."/>
            <person name="Shin C."/>
            <person name="Lim J.Y."/>
            <person name="Park J.H."/>
            <person name="Huh J.H."/>
            <person name="Kim J.S."/>
            <person name="Kim B.D."/>
            <person name="Cohen O."/>
            <person name="Paran I."/>
            <person name="Suh M.C."/>
            <person name="Lee S.B."/>
            <person name="Kim Y.K."/>
            <person name="Shin Y."/>
            <person name="Noh S.J."/>
            <person name="Park J."/>
            <person name="Seo Y.S."/>
            <person name="Kwon S.Y."/>
            <person name="Kim H.A."/>
            <person name="Park J.M."/>
            <person name="Kim H.J."/>
            <person name="Choi S.B."/>
            <person name="Bosland P.W."/>
            <person name="Reeves G."/>
            <person name="Jo S.H."/>
            <person name="Lee B.W."/>
            <person name="Cho H.T."/>
            <person name="Choi H.S."/>
            <person name="Lee M.S."/>
            <person name="Yu Y."/>
            <person name="Do Choi Y."/>
            <person name="Park B.S."/>
            <person name="van Deynze A."/>
            <person name="Ashrafi H."/>
            <person name="Hill T."/>
            <person name="Kim W.T."/>
            <person name="Pai H.S."/>
            <person name="Ahn H.K."/>
            <person name="Yeam I."/>
            <person name="Giovannoni J.J."/>
            <person name="Rose J.K."/>
            <person name="Sorensen I."/>
            <person name="Lee S.J."/>
            <person name="Kim R.W."/>
            <person name="Choi I.Y."/>
            <person name="Choi B.S."/>
            <person name="Lim J.S."/>
            <person name="Lee Y.H."/>
            <person name="Choi D."/>
        </authorList>
    </citation>
    <scope>NUCLEOTIDE SEQUENCE [LARGE SCALE GENOMIC DNA]</scope>
    <source>
        <strain evidence="5">cv. CM334</strain>
    </source>
</reference>
<comment type="subcellular location">
    <subcellularLocation>
        <location evidence="1">Membrane</location>
        <topology evidence="1">Peripheral membrane protein</topology>
    </subcellularLocation>
</comment>
<accession>A0A2G2YMP7</accession>
<dbReference type="GO" id="GO:0009626">
    <property type="term" value="P:plant-type hypersensitive response"/>
    <property type="evidence" value="ECO:0007669"/>
    <property type="project" value="UniProtKB-KW"/>
</dbReference>
<evidence type="ECO:0000256" key="1">
    <source>
        <dbReference type="ARBA" id="ARBA00004170"/>
    </source>
</evidence>
<feature type="compositionally biased region" description="Basic residues" evidence="2">
    <location>
        <begin position="107"/>
        <end position="119"/>
    </location>
</feature>